<accession>A0ABS1M2T7</accession>
<comment type="caution">
    <text evidence="1">The sequence shown here is derived from an EMBL/GenBank/DDBJ whole genome shotgun (WGS) entry which is preliminary data.</text>
</comment>
<dbReference type="Proteomes" id="UP000602198">
    <property type="component" value="Unassembled WGS sequence"/>
</dbReference>
<evidence type="ECO:0000313" key="1">
    <source>
        <dbReference type="EMBL" id="MBL1074494.1"/>
    </source>
</evidence>
<reference evidence="1 2" key="1">
    <citation type="submission" date="2021-01" db="EMBL/GenBank/DDBJ databases">
        <title>WGS of actinomycetes isolated from Thailand.</title>
        <authorList>
            <person name="Thawai C."/>
        </authorList>
    </citation>
    <scope>NUCLEOTIDE SEQUENCE [LARGE SCALE GENOMIC DNA]</scope>
    <source>
        <strain evidence="1 2">LPG 2</strain>
    </source>
</reference>
<dbReference type="RefSeq" id="WP_201945368.1">
    <property type="nucleotide sequence ID" value="NZ_JAERRJ010000003.1"/>
</dbReference>
<protein>
    <recommendedName>
        <fullName evidence="3">DUF4905 domain-containing protein</fullName>
    </recommendedName>
</protein>
<evidence type="ECO:0008006" key="3">
    <source>
        <dbReference type="Google" id="ProtNLM"/>
    </source>
</evidence>
<gene>
    <name evidence="1" type="ORF">JK358_08800</name>
</gene>
<evidence type="ECO:0000313" key="2">
    <source>
        <dbReference type="Proteomes" id="UP000602198"/>
    </source>
</evidence>
<proteinExistence type="predicted"/>
<organism evidence="1 2">
    <name type="scientific">Nocardia acididurans</name>
    <dbReference type="NCBI Taxonomy" id="2802282"/>
    <lineage>
        <taxon>Bacteria</taxon>
        <taxon>Bacillati</taxon>
        <taxon>Actinomycetota</taxon>
        <taxon>Actinomycetes</taxon>
        <taxon>Mycobacteriales</taxon>
        <taxon>Nocardiaceae</taxon>
        <taxon>Nocardia</taxon>
    </lineage>
</organism>
<keyword evidence="2" id="KW-1185">Reference proteome</keyword>
<dbReference type="EMBL" id="JAERRJ010000003">
    <property type="protein sequence ID" value="MBL1074494.1"/>
    <property type="molecule type" value="Genomic_DNA"/>
</dbReference>
<name>A0ABS1M2T7_9NOCA</name>
<sequence length="528" mass="58881">MGLGSLWRRGLTGSAEAADERWLAVESTAWQVFSEELALQLFMLPVEGCVCLSLRDREVVRFERGGAALTWVLDPDRADQGAVRRQRLPWPARYQEYLRVGDYVARELRSRFEVWLPAQFIARAWIDDTGEVLSTGGLGHDADAAAIRAAGPEEIADAVEMSRLGLDARRQGAEAEHQLRMICGNNLFQHRGLEILTGSDMTWPVRDRTVDFIGLEGPDTLLVVDVFPNLDDLEEIPLVRREVDGGLVEQGDPAYIWSMIHADPDFRAVLEQRPHLAEALAQGRMRVDYTLIVMDSDKSLRYYEFEPVFGPPETTAAVDISYEPSAAAPQSPQPPAGDAEPIELQLPFDPYPLLQPADWPHRHLIPHWPSASGNAPLIVLTADMGDGYAMQSYDPDAPGNDFLLPAAIARLSGLQRYPWETDELYGLPTVNCSGHDFSAEKVLDPRAMQGAHDALDSTRLWVSTPRRTCLLAVPYELDERQLMVFQRLVTLTYEDDSYGNAPITLGVFLLENGRIIDFVEDVNLLGAH</sequence>